<keyword evidence="2" id="KW-1185">Reference proteome</keyword>
<organism evidence="1 2">
    <name type="scientific">Paenibacillus donghaensis</name>
    <dbReference type="NCBI Taxonomy" id="414771"/>
    <lineage>
        <taxon>Bacteria</taxon>
        <taxon>Bacillati</taxon>
        <taxon>Bacillota</taxon>
        <taxon>Bacilli</taxon>
        <taxon>Bacillales</taxon>
        <taxon>Paenibacillaceae</taxon>
        <taxon>Paenibacillus</taxon>
    </lineage>
</organism>
<dbReference type="Proteomes" id="UP000249890">
    <property type="component" value="Chromosome"/>
</dbReference>
<dbReference type="AlphaFoldDB" id="A0A2Z2KBR9"/>
<sequence>MVLKAHFQPIFVGLYCEDEIRAHRLLARGWSAQAVEDHRNFNRWLLQNADTAFTPPMPLIDTSVAAPDEVAM</sequence>
<protein>
    <submittedName>
        <fullName evidence="1">Uncharacterized protein</fullName>
    </submittedName>
</protein>
<accession>A0A2Z2KBR9</accession>
<dbReference type="RefSeq" id="WP_087917199.1">
    <property type="nucleotide sequence ID" value="NZ_CP021780.1"/>
</dbReference>
<reference evidence="1 2" key="1">
    <citation type="submission" date="2017-06" db="EMBL/GenBank/DDBJ databases">
        <title>Complete genome sequence of Paenibacillus donghaensis KCTC 13049T isolated from East Sea sediment, South Korea.</title>
        <authorList>
            <person name="Jung B.K."/>
            <person name="Hong S.-J."/>
            <person name="Shin J.-H."/>
        </authorList>
    </citation>
    <scope>NUCLEOTIDE SEQUENCE [LARGE SCALE GENOMIC DNA]</scope>
    <source>
        <strain evidence="1 2">KCTC 13049</strain>
    </source>
</reference>
<gene>
    <name evidence="1" type="ORF">B9T62_21785</name>
</gene>
<evidence type="ECO:0000313" key="1">
    <source>
        <dbReference type="EMBL" id="ASA23204.1"/>
    </source>
</evidence>
<name>A0A2Z2KBR9_9BACL</name>
<dbReference type="KEGG" id="pdh:B9T62_21785"/>
<dbReference type="EMBL" id="CP021780">
    <property type="protein sequence ID" value="ASA23204.1"/>
    <property type="molecule type" value="Genomic_DNA"/>
</dbReference>
<evidence type="ECO:0000313" key="2">
    <source>
        <dbReference type="Proteomes" id="UP000249890"/>
    </source>
</evidence>
<dbReference type="OrthoDB" id="359078at2"/>
<proteinExistence type="predicted"/>